<feature type="transmembrane region" description="Helical" evidence="8">
    <location>
        <begin position="78"/>
        <end position="97"/>
    </location>
</feature>
<gene>
    <name evidence="10" type="ORF">OUO13_05425</name>
</gene>
<dbReference type="Proteomes" id="UP001150830">
    <property type="component" value="Unassembled WGS sequence"/>
</dbReference>
<evidence type="ECO:0000256" key="1">
    <source>
        <dbReference type="ARBA" id="ARBA00004651"/>
    </source>
</evidence>
<evidence type="ECO:0000313" key="11">
    <source>
        <dbReference type="Proteomes" id="UP001150830"/>
    </source>
</evidence>
<feature type="transmembrane region" description="Helical" evidence="8">
    <location>
        <begin position="132"/>
        <end position="155"/>
    </location>
</feature>
<dbReference type="RefSeq" id="WP_283172835.1">
    <property type="nucleotide sequence ID" value="NZ_JAPNOA010000018.1"/>
</dbReference>
<dbReference type="PANTHER" id="PTHR43271">
    <property type="entry name" value="BLL2771 PROTEIN"/>
    <property type="match status" value="1"/>
</dbReference>
<feature type="transmembrane region" description="Helical" evidence="8">
    <location>
        <begin position="12"/>
        <end position="29"/>
    </location>
</feature>
<keyword evidence="11" id="KW-1185">Reference proteome</keyword>
<name>A0A9X3ECI8_9GAMM</name>
<feature type="domain" description="Major facilitator superfamily (MFS) profile" evidence="9">
    <location>
        <begin position="12"/>
        <end position="395"/>
    </location>
</feature>
<keyword evidence="7 8" id="KW-0472">Membrane</keyword>
<feature type="transmembrane region" description="Helical" evidence="8">
    <location>
        <begin position="338"/>
        <end position="356"/>
    </location>
</feature>
<feature type="transmembrane region" description="Helical" evidence="8">
    <location>
        <begin position="216"/>
        <end position="236"/>
    </location>
</feature>
<dbReference type="GO" id="GO:0022857">
    <property type="term" value="F:transmembrane transporter activity"/>
    <property type="evidence" value="ECO:0007669"/>
    <property type="project" value="InterPro"/>
</dbReference>
<evidence type="ECO:0000256" key="8">
    <source>
        <dbReference type="SAM" id="Phobius"/>
    </source>
</evidence>
<dbReference type="EMBL" id="JAPNOA010000018">
    <property type="protein sequence ID" value="MCY0964620.1"/>
    <property type="molecule type" value="Genomic_DNA"/>
</dbReference>
<evidence type="ECO:0000256" key="6">
    <source>
        <dbReference type="ARBA" id="ARBA00022989"/>
    </source>
</evidence>
<dbReference type="InterPro" id="IPR020846">
    <property type="entry name" value="MFS_dom"/>
</dbReference>
<protein>
    <submittedName>
        <fullName evidence="10">MFS transporter</fullName>
    </submittedName>
</protein>
<dbReference type="InterPro" id="IPR036259">
    <property type="entry name" value="MFS_trans_sf"/>
</dbReference>
<proteinExistence type="inferred from homology"/>
<feature type="transmembrane region" description="Helical" evidence="8">
    <location>
        <begin position="49"/>
        <end position="66"/>
    </location>
</feature>
<comment type="caution">
    <text evidence="10">The sequence shown here is derived from an EMBL/GenBank/DDBJ whole genome shotgun (WGS) entry which is preliminary data.</text>
</comment>
<keyword evidence="5 8" id="KW-0812">Transmembrane</keyword>
<dbReference type="InterPro" id="IPR011701">
    <property type="entry name" value="MFS"/>
</dbReference>
<keyword evidence="3" id="KW-0813">Transport</keyword>
<sequence length="406" mass="44352">MIQSGSPAWWRMTLALCLASFMVFSNLYVTQPLLPMLAREFGVTPLQASYSFTVSTMALGVSLLIYGPLSDAIGRRWLMIGSMLGVVLCTVALSQVQDYNHLLLWRALQGLCLGGLPAMALAYMADEFEPPALLSAVGLYIAANSLGGIGGRLIGGFAGEYLGWSNAFLAIGALGLTLWLVVFWLLPTPQGFKPRPLHPASMARDLGMHLRTPRLLIAYLIGGLNFMIFVNQYSFITFVLEADPWNLSASWLGMLFLTYLTGTVGSSLSGRMGNRFGQPQCMVAGSLLLMVGTLVTLTPWLPTIILGFFINSFGFFFTHSTASAWVSRNATHAKASASSLYLVFYYTGASVGGLYLNQFWQWQHWQGVVMGSLLVLATTAFLGWQLLLMRKREQSVVMKNAGMEAA</sequence>
<accession>A0A9X3ECI8</accession>
<feature type="transmembrane region" description="Helical" evidence="8">
    <location>
        <begin position="281"/>
        <end position="298"/>
    </location>
</feature>
<evidence type="ECO:0000313" key="10">
    <source>
        <dbReference type="EMBL" id="MCY0964620.1"/>
    </source>
</evidence>
<evidence type="ECO:0000256" key="4">
    <source>
        <dbReference type="ARBA" id="ARBA00022475"/>
    </source>
</evidence>
<comment type="subcellular location">
    <subcellularLocation>
        <location evidence="1">Cell membrane</location>
        <topology evidence="1">Multi-pass membrane protein</topology>
    </subcellularLocation>
</comment>
<evidence type="ECO:0000259" key="9">
    <source>
        <dbReference type="PROSITE" id="PS50850"/>
    </source>
</evidence>
<feature type="transmembrane region" description="Helical" evidence="8">
    <location>
        <begin position="304"/>
        <end position="326"/>
    </location>
</feature>
<feature type="transmembrane region" description="Helical" evidence="8">
    <location>
        <begin position="103"/>
        <end position="125"/>
    </location>
</feature>
<dbReference type="AlphaFoldDB" id="A0A9X3ECI8"/>
<comment type="similarity">
    <text evidence="2">Belongs to the major facilitator superfamily.</text>
</comment>
<dbReference type="PROSITE" id="PS50850">
    <property type="entry name" value="MFS"/>
    <property type="match status" value="1"/>
</dbReference>
<dbReference type="SUPFAM" id="SSF103473">
    <property type="entry name" value="MFS general substrate transporter"/>
    <property type="match status" value="1"/>
</dbReference>
<keyword evidence="6 8" id="KW-1133">Transmembrane helix</keyword>
<dbReference type="Gene3D" id="1.20.1250.20">
    <property type="entry name" value="MFS general substrate transporter like domains"/>
    <property type="match status" value="1"/>
</dbReference>
<feature type="transmembrane region" description="Helical" evidence="8">
    <location>
        <begin position="167"/>
        <end position="186"/>
    </location>
</feature>
<evidence type="ECO:0000256" key="7">
    <source>
        <dbReference type="ARBA" id="ARBA00023136"/>
    </source>
</evidence>
<evidence type="ECO:0000256" key="3">
    <source>
        <dbReference type="ARBA" id="ARBA00022448"/>
    </source>
</evidence>
<reference evidence="10" key="1">
    <citation type="submission" date="2022-11" db="EMBL/GenBank/DDBJ databases">
        <title>Parathalassolutuus dongxingensis gen. nov., sp. nov., a novel member of family Oceanospirillaceae isolated from a coastal shrimp pond in Guangxi, China.</title>
        <authorList>
            <person name="Chen H."/>
        </authorList>
    </citation>
    <scope>NUCLEOTIDE SEQUENCE</scope>
    <source>
        <strain evidence="10">G-43</strain>
    </source>
</reference>
<evidence type="ECO:0000256" key="2">
    <source>
        <dbReference type="ARBA" id="ARBA00008335"/>
    </source>
</evidence>
<keyword evidence="4" id="KW-1003">Cell membrane</keyword>
<dbReference type="CDD" id="cd17324">
    <property type="entry name" value="MFS_NepI_like"/>
    <property type="match status" value="1"/>
</dbReference>
<evidence type="ECO:0000256" key="5">
    <source>
        <dbReference type="ARBA" id="ARBA00022692"/>
    </source>
</evidence>
<feature type="transmembrane region" description="Helical" evidence="8">
    <location>
        <begin position="368"/>
        <end position="389"/>
    </location>
</feature>
<dbReference type="GO" id="GO:0005886">
    <property type="term" value="C:plasma membrane"/>
    <property type="evidence" value="ECO:0007669"/>
    <property type="project" value="UniProtKB-SubCell"/>
</dbReference>
<feature type="transmembrane region" description="Helical" evidence="8">
    <location>
        <begin position="248"/>
        <end position="269"/>
    </location>
</feature>
<dbReference type="PANTHER" id="PTHR43271:SF1">
    <property type="entry name" value="INNER MEMBRANE TRANSPORT PROTEIN YNFM"/>
    <property type="match status" value="1"/>
</dbReference>
<organism evidence="10 11">
    <name type="scientific">Parathalassolituus penaei</name>
    <dbReference type="NCBI Taxonomy" id="2997323"/>
    <lineage>
        <taxon>Bacteria</taxon>
        <taxon>Pseudomonadati</taxon>
        <taxon>Pseudomonadota</taxon>
        <taxon>Gammaproteobacteria</taxon>
        <taxon>Oceanospirillales</taxon>
        <taxon>Oceanospirillaceae</taxon>
        <taxon>Parathalassolituus</taxon>
    </lineage>
</organism>
<dbReference type="Pfam" id="PF07690">
    <property type="entry name" value="MFS_1"/>
    <property type="match status" value="1"/>
</dbReference>